<dbReference type="Pfam" id="PF00160">
    <property type="entry name" value="Pro_isomerase"/>
    <property type="match status" value="1"/>
</dbReference>
<dbReference type="EMBL" id="JACHKA010000001">
    <property type="protein sequence ID" value="MBB5988003.1"/>
    <property type="molecule type" value="Genomic_DNA"/>
</dbReference>
<feature type="domain" description="PPIase cyclophilin-type" evidence="5">
    <location>
        <begin position="42"/>
        <end position="204"/>
    </location>
</feature>
<dbReference type="Gene3D" id="2.40.100.10">
    <property type="entry name" value="Cyclophilin-like"/>
    <property type="match status" value="1"/>
</dbReference>
<evidence type="ECO:0000256" key="1">
    <source>
        <dbReference type="ARBA" id="ARBA00013194"/>
    </source>
</evidence>
<dbReference type="InterPro" id="IPR044665">
    <property type="entry name" value="E_coli_cyclophilin_A-like"/>
</dbReference>
<gene>
    <name evidence="6" type="ORF">HNP60_003977</name>
</gene>
<evidence type="ECO:0000313" key="7">
    <source>
        <dbReference type="Proteomes" id="UP001138540"/>
    </source>
</evidence>
<comment type="caution">
    <text evidence="6">The sequence shown here is derived from an EMBL/GenBank/DDBJ whole genome shotgun (WGS) entry which is preliminary data.</text>
</comment>
<evidence type="ECO:0000256" key="2">
    <source>
        <dbReference type="ARBA" id="ARBA00023110"/>
    </source>
</evidence>
<proteinExistence type="predicted"/>
<keyword evidence="2" id="KW-0697">Rotamase</keyword>
<evidence type="ECO:0000259" key="5">
    <source>
        <dbReference type="PROSITE" id="PS50072"/>
    </source>
</evidence>
<dbReference type="PANTHER" id="PTHR43246">
    <property type="entry name" value="PEPTIDYL-PROLYL CIS-TRANS ISOMERASE CYP38, CHLOROPLASTIC"/>
    <property type="match status" value="1"/>
</dbReference>
<dbReference type="EC" id="5.2.1.8" evidence="1"/>
<organism evidence="6 7">
    <name type="scientific">Sphingobium lignivorans</name>
    <dbReference type="NCBI Taxonomy" id="2735886"/>
    <lineage>
        <taxon>Bacteria</taxon>
        <taxon>Pseudomonadati</taxon>
        <taxon>Pseudomonadota</taxon>
        <taxon>Alphaproteobacteria</taxon>
        <taxon>Sphingomonadales</taxon>
        <taxon>Sphingomonadaceae</taxon>
        <taxon>Sphingobium</taxon>
    </lineage>
</organism>
<name>A0ABR6NL39_9SPHN</name>
<dbReference type="GO" id="GO:0003755">
    <property type="term" value="F:peptidyl-prolyl cis-trans isomerase activity"/>
    <property type="evidence" value="ECO:0007669"/>
    <property type="project" value="UniProtKB-EC"/>
</dbReference>
<protein>
    <recommendedName>
        <fullName evidence="1">peptidylprolyl isomerase</fullName>
        <ecNumber evidence="1">5.2.1.8</ecNumber>
    </recommendedName>
</protein>
<reference evidence="6 7" key="1">
    <citation type="submission" date="2020-08" db="EMBL/GenBank/DDBJ databases">
        <title>Exploring microbial biodiversity for novel pathways involved in the catabolism of aromatic compounds derived from lignin.</title>
        <authorList>
            <person name="Elkins J."/>
        </authorList>
    </citation>
    <scope>NUCLEOTIDE SEQUENCE [LARGE SCALE GENOMIC DNA]</scope>
    <source>
        <strain evidence="6 7">B1D3A</strain>
    </source>
</reference>
<keyword evidence="4" id="KW-0732">Signal</keyword>
<dbReference type="Proteomes" id="UP001138540">
    <property type="component" value="Unassembled WGS sequence"/>
</dbReference>
<keyword evidence="7" id="KW-1185">Reference proteome</keyword>
<accession>A0ABR6NL39</accession>
<feature type="chain" id="PRO_5045950310" description="peptidylprolyl isomerase" evidence="4">
    <location>
        <begin position="24"/>
        <end position="223"/>
    </location>
</feature>
<evidence type="ECO:0000256" key="3">
    <source>
        <dbReference type="ARBA" id="ARBA00023235"/>
    </source>
</evidence>
<keyword evidence="3 6" id="KW-0413">Isomerase</keyword>
<dbReference type="PROSITE" id="PS50072">
    <property type="entry name" value="CSA_PPIASE_2"/>
    <property type="match status" value="1"/>
</dbReference>
<evidence type="ECO:0000313" key="6">
    <source>
        <dbReference type="EMBL" id="MBB5988003.1"/>
    </source>
</evidence>
<dbReference type="InterPro" id="IPR002130">
    <property type="entry name" value="Cyclophilin-type_PPIase_dom"/>
</dbReference>
<evidence type="ECO:0000256" key="4">
    <source>
        <dbReference type="SAM" id="SignalP"/>
    </source>
</evidence>
<feature type="signal peptide" evidence="4">
    <location>
        <begin position="1"/>
        <end position="23"/>
    </location>
</feature>
<dbReference type="InterPro" id="IPR029000">
    <property type="entry name" value="Cyclophilin-like_dom_sf"/>
</dbReference>
<sequence>MLFLSRFLLALVAFLLLPLSALQAQPASASRPTPGYVRVRLETSMGNIVLALDAKRAPLTTKNFLVYVDDGRLDDTTFYRATRHKGDPKTGFVQGGIDTDARRIYFPTVPLEPTDKTGIRHLDGVISMARHKDPDSGTGNFSIQVGPNPTLDARPGYPGYAAFGHVVAGMDVVKRILALDTCCGRGVMFGQMIKNRVTIVRAVRLDGKPAPTGAVKPWLMRRK</sequence>
<dbReference type="SUPFAM" id="SSF50891">
    <property type="entry name" value="Cyclophilin-like"/>
    <property type="match status" value="1"/>
</dbReference>
<dbReference type="RefSeq" id="WP_184156743.1">
    <property type="nucleotide sequence ID" value="NZ_JACHKA010000001.1"/>
</dbReference>